<keyword evidence="6" id="KW-1185">Reference proteome</keyword>
<evidence type="ECO:0000256" key="3">
    <source>
        <dbReference type="ARBA" id="ARBA00022553"/>
    </source>
</evidence>
<keyword evidence="2" id="KW-0596">Phosphopantetheine</keyword>
<dbReference type="Gene3D" id="3.30.559.10">
    <property type="entry name" value="Chloramphenicol acetyltransferase-like domain"/>
    <property type="match status" value="2"/>
</dbReference>
<dbReference type="Gene3D" id="1.10.1200.10">
    <property type="entry name" value="ACP-like"/>
    <property type="match status" value="1"/>
</dbReference>
<organism evidence="5 6">
    <name type="scientific">Tessaracoccus bendigoensis DSM 12906</name>
    <dbReference type="NCBI Taxonomy" id="1123357"/>
    <lineage>
        <taxon>Bacteria</taxon>
        <taxon>Bacillati</taxon>
        <taxon>Actinomycetota</taxon>
        <taxon>Actinomycetes</taxon>
        <taxon>Propionibacteriales</taxon>
        <taxon>Propionibacteriaceae</taxon>
        <taxon>Tessaracoccus</taxon>
    </lineage>
</organism>
<dbReference type="PANTHER" id="PTHR45527:SF1">
    <property type="entry name" value="FATTY ACID SYNTHASE"/>
    <property type="match status" value="1"/>
</dbReference>
<dbReference type="GO" id="GO:0044550">
    <property type="term" value="P:secondary metabolite biosynthetic process"/>
    <property type="evidence" value="ECO:0007669"/>
    <property type="project" value="TreeGrafter"/>
</dbReference>
<sequence>MLVVRGEAGPPPASFDLRSAGDDARVEANRICDDEIDRGIDLRHGPLARLTVIEVEEGCIWLCMTHHHLGLDGVGLRTAMEDLVRLCVGLDLRQTAQLDEVLRAWLELDAVQVVNGASPGLQLGNGDRLSTFAPEKSTRDPRTRTLKVAVNTLEAVAVEAGTSPAALVIAAWACALRTIRPSDLTPVSLSVDRREAPITGHGPTVGMFADTVLALEIVVAGDSPVVVAERLAERVAPPVQLPHLSVGTEHARRSGAVGTPDTLITVYSEASQTSAFAGVDMRLVRAAEQNEFAVDVTAQLTVGAVTVEFQYDGHRVAEHLLDRLAWALERFLVDPHTPASLEVLAPATAQMGSATGDDLLPSVARVVANVTRGVVGTAPGVDDDLYAAGVDSLTFLQIAVALRRLGHDVGVGALIEAGSIRAMARHLVKERGHQLVGVSGASDQRPSPVEAGYLRLTSSQALGPAPMHEQSVLTFHGRLDPSRLVDAFDSCLAQLPSLARVWHADGSLAAPTGQAHSFDVIKGRATRASSSTLRDVVEHDLTRTFGPGAGSLMRMVAVLSDGETSLVLSFHQAVLDGWSFATFVRALQRRYVDPRSRLDAEDSTRYRQWALSGDHDVSGLTRHVHGLTAAPARSDTTALSRARGSSRVQLDSTLVHEAALRIGTSESACLTSAIGIGLRRALHWPDTHPLGLRSTVRDGTGRAGVRTVGQLTVDIPFPRHESSLAAGAAAARTTYAALHRHGHLGQEAIDRELGSANGDAPALDTVLVVENYFTGDERDLREFDQTAWKEKTSWRRDTSASPRTVTVERGSVGWALEVHTILDPAPALLATSIATEAVALMKAVVQWL</sequence>
<accession>A0A1M6LMK4</accession>
<feature type="domain" description="Carrier" evidence="4">
    <location>
        <begin position="357"/>
        <end position="431"/>
    </location>
</feature>
<evidence type="ECO:0000256" key="2">
    <source>
        <dbReference type="ARBA" id="ARBA00022450"/>
    </source>
</evidence>
<protein>
    <submittedName>
        <fullName evidence="5">Phosphopantetheine attachment site</fullName>
    </submittedName>
</protein>
<dbReference type="Pfam" id="PF00668">
    <property type="entry name" value="Condensation"/>
    <property type="match status" value="2"/>
</dbReference>
<dbReference type="InterPro" id="IPR020806">
    <property type="entry name" value="PKS_PP-bd"/>
</dbReference>
<dbReference type="SUPFAM" id="SSF47336">
    <property type="entry name" value="ACP-like"/>
    <property type="match status" value="1"/>
</dbReference>
<dbReference type="SUPFAM" id="SSF52777">
    <property type="entry name" value="CoA-dependent acyltransferases"/>
    <property type="match status" value="4"/>
</dbReference>
<evidence type="ECO:0000259" key="4">
    <source>
        <dbReference type="PROSITE" id="PS50075"/>
    </source>
</evidence>
<dbReference type="PROSITE" id="PS50075">
    <property type="entry name" value="CARRIER"/>
    <property type="match status" value="1"/>
</dbReference>
<dbReference type="EMBL" id="FQZG01000073">
    <property type="protein sequence ID" value="SHJ72365.1"/>
    <property type="molecule type" value="Genomic_DNA"/>
</dbReference>
<dbReference type="GO" id="GO:0031177">
    <property type="term" value="F:phosphopantetheine binding"/>
    <property type="evidence" value="ECO:0007669"/>
    <property type="project" value="InterPro"/>
</dbReference>
<dbReference type="GO" id="GO:0005737">
    <property type="term" value="C:cytoplasm"/>
    <property type="evidence" value="ECO:0007669"/>
    <property type="project" value="TreeGrafter"/>
</dbReference>
<evidence type="ECO:0000313" key="6">
    <source>
        <dbReference type="Proteomes" id="UP000184512"/>
    </source>
</evidence>
<dbReference type="InterPro" id="IPR036736">
    <property type="entry name" value="ACP-like_sf"/>
</dbReference>
<name>A0A1M6LMK4_9ACTN</name>
<dbReference type="InterPro" id="IPR001242">
    <property type="entry name" value="Condensation_dom"/>
</dbReference>
<evidence type="ECO:0000313" key="5">
    <source>
        <dbReference type="EMBL" id="SHJ72365.1"/>
    </source>
</evidence>
<dbReference type="Pfam" id="PF00550">
    <property type="entry name" value="PP-binding"/>
    <property type="match status" value="1"/>
</dbReference>
<evidence type="ECO:0000256" key="1">
    <source>
        <dbReference type="ARBA" id="ARBA00001957"/>
    </source>
</evidence>
<dbReference type="GO" id="GO:0043041">
    <property type="term" value="P:amino acid activation for nonribosomal peptide biosynthetic process"/>
    <property type="evidence" value="ECO:0007669"/>
    <property type="project" value="TreeGrafter"/>
</dbReference>
<reference evidence="5 6" key="1">
    <citation type="submission" date="2016-11" db="EMBL/GenBank/DDBJ databases">
        <authorList>
            <person name="Jaros S."/>
            <person name="Januszkiewicz K."/>
            <person name="Wedrychowicz H."/>
        </authorList>
    </citation>
    <scope>NUCLEOTIDE SEQUENCE [LARGE SCALE GENOMIC DNA]</scope>
    <source>
        <strain evidence="5 6">DSM 12906</strain>
    </source>
</reference>
<dbReference type="InterPro" id="IPR006162">
    <property type="entry name" value="Ppantetheine_attach_site"/>
</dbReference>
<dbReference type="GO" id="GO:0008610">
    <property type="term" value="P:lipid biosynthetic process"/>
    <property type="evidence" value="ECO:0007669"/>
    <property type="project" value="UniProtKB-ARBA"/>
</dbReference>
<keyword evidence="3" id="KW-0597">Phosphoprotein</keyword>
<proteinExistence type="predicted"/>
<dbReference type="SMART" id="SM00823">
    <property type="entry name" value="PKS_PP"/>
    <property type="match status" value="1"/>
</dbReference>
<dbReference type="Gene3D" id="3.30.559.30">
    <property type="entry name" value="Nonribosomal peptide synthetase, condensation domain"/>
    <property type="match status" value="1"/>
</dbReference>
<dbReference type="PANTHER" id="PTHR45527">
    <property type="entry name" value="NONRIBOSOMAL PEPTIDE SYNTHETASE"/>
    <property type="match status" value="1"/>
</dbReference>
<dbReference type="InterPro" id="IPR023213">
    <property type="entry name" value="CAT-like_dom_sf"/>
</dbReference>
<dbReference type="GO" id="GO:0003824">
    <property type="term" value="F:catalytic activity"/>
    <property type="evidence" value="ECO:0007669"/>
    <property type="project" value="InterPro"/>
</dbReference>
<dbReference type="STRING" id="1123357.SAMN02745244_03117"/>
<gene>
    <name evidence="5" type="ORF">SAMN02745244_03117</name>
</gene>
<comment type="cofactor">
    <cofactor evidence="1">
        <name>pantetheine 4'-phosphate</name>
        <dbReference type="ChEBI" id="CHEBI:47942"/>
    </cofactor>
</comment>
<dbReference type="Proteomes" id="UP000184512">
    <property type="component" value="Unassembled WGS sequence"/>
</dbReference>
<dbReference type="AlphaFoldDB" id="A0A1M6LMK4"/>
<dbReference type="InterPro" id="IPR009081">
    <property type="entry name" value="PP-bd_ACP"/>
</dbReference>
<dbReference type="PROSITE" id="PS00012">
    <property type="entry name" value="PHOSPHOPANTETHEINE"/>
    <property type="match status" value="1"/>
</dbReference>